<accession>A0A0K1PP85</accession>
<keyword evidence="2" id="KW-1185">Reference proteome</keyword>
<organism evidence="1 2">
    <name type="scientific">Labilithrix luteola</name>
    <dbReference type="NCBI Taxonomy" id="1391654"/>
    <lineage>
        <taxon>Bacteria</taxon>
        <taxon>Pseudomonadati</taxon>
        <taxon>Myxococcota</taxon>
        <taxon>Polyangia</taxon>
        <taxon>Polyangiales</taxon>
        <taxon>Labilitrichaceae</taxon>
        <taxon>Labilithrix</taxon>
    </lineage>
</organism>
<dbReference type="AlphaFoldDB" id="A0A0K1PP85"/>
<dbReference type="KEGG" id="llu:AKJ09_01986"/>
<evidence type="ECO:0000313" key="1">
    <source>
        <dbReference type="EMBL" id="AKU95322.1"/>
    </source>
</evidence>
<dbReference type="RefSeq" id="WP_240488425.1">
    <property type="nucleotide sequence ID" value="NZ_CP012333.1"/>
</dbReference>
<sequence>MKTFALLAVAACRKDGGAEVAPETKAATVASGVSSASSTLAAPPPTAAKAGNPALLAAGPAPALGCLAWSESRKAVACLSGATSSVGASEERTMTYLGITEPARKVASPIGAADAKAVNATLAQYGFATLDGPKTPLKAGTPAHFGTTTIDWSRKLTNKGGDNQAPTYETKVTASCAEGRTASIWREAIEGETSTITVRPFGTLLVVEWRADIAREGEVGQEHRAALVDGQTCKVTKN</sequence>
<proteinExistence type="predicted"/>
<gene>
    <name evidence="1" type="ORF">AKJ09_01986</name>
</gene>
<evidence type="ECO:0000313" key="2">
    <source>
        <dbReference type="Proteomes" id="UP000064967"/>
    </source>
</evidence>
<reference evidence="1 2" key="1">
    <citation type="submission" date="2015-08" db="EMBL/GenBank/DDBJ databases">
        <authorList>
            <person name="Babu N.S."/>
            <person name="Beckwith C.J."/>
            <person name="Beseler K.G."/>
            <person name="Brison A."/>
            <person name="Carone J.V."/>
            <person name="Caskin T.P."/>
            <person name="Diamond M."/>
            <person name="Durham M.E."/>
            <person name="Foxe J.M."/>
            <person name="Go M."/>
            <person name="Henderson B.A."/>
            <person name="Jones I.B."/>
            <person name="McGettigan J.A."/>
            <person name="Micheletti S.J."/>
            <person name="Nasrallah M.E."/>
            <person name="Ortiz D."/>
            <person name="Piller C.R."/>
            <person name="Privatt S.R."/>
            <person name="Schneider S.L."/>
            <person name="Sharp S."/>
            <person name="Smith T.C."/>
            <person name="Stanton J.D."/>
            <person name="Ullery H.E."/>
            <person name="Wilson R.J."/>
            <person name="Serrano M.G."/>
            <person name="Buck G."/>
            <person name="Lee V."/>
            <person name="Wang Y."/>
            <person name="Carvalho R."/>
            <person name="Voegtly L."/>
            <person name="Shi R."/>
            <person name="Duckworth R."/>
            <person name="Johnson A."/>
            <person name="Loviza R."/>
            <person name="Walstead R."/>
            <person name="Shah Z."/>
            <person name="Kiflezghi M."/>
            <person name="Wade K."/>
            <person name="Ball S.L."/>
            <person name="Bradley K.W."/>
            <person name="Asai D.J."/>
            <person name="Bowman C.A."/>
            <person name="Russell D.A."/>
            <person name="Pope W.H."/>
            <person name="Jacobs-Sera D."/>
            <person name="Hendrix R.W."/>
            <person name="Hatfull G.F."/>
        </authorList>
    </citation>
    <scope>NUCLEOTIDE SEQUENCE [LARGE SCALE GENOMIC DNA]</scope>
    <source>
        <strain evidence="1 2">DSM 27648</strain>
    </source>
</reference>
<dbReference type="Proteomes" id="UP000064967">
    <property type="component" value="Chromosome"/>
</dbReference>
<dbReference type="EMBL" id="CP012333">
    <property type="protein sequence ID" value="AKU95322.1"/>
    <property type="molecule type" value="Genomic_DNA"/>
</dbReference>
<name>A0A0K1PP85_9BACT</name>
<protein>
    <submittedName>
        <fullName evidence="1">Uncharacterized protein</fullName>
    </submittedName>
</protein>